<dbReference type="PANTHER" id="PTHR48475">
    <property type="entry name" value="RIBONUCLEASE H"/>
    <property type="match status" value="1"/>
</dbReference>
<comment type="caution">
    <text evidence="1">The sequence shown here is derived from an EMBL/GenBank/DDBJ whole genome shotgun (WGS) entry which is preliminary data.</text>
</comment>
<evidence type="ECO:0000313" key="1">
    <source>
        <dbReference type="EMBL" id="KAL1199621.1"/>
    </source>
</evidence>
<keyword evidence="2" id="KW-1185">Reference proteome</keyword>
<gene>
    <name evidence="1" type="ORF">V5N11_019386</name>
</gene>
<sequence length="149" mass="17572">MRVVDNVPLDDSLPEEQLLAIQLFDSIYETYKRLKGFMGLSERLPWYVDIVNYLACEKEPPSLDSYQKKKFFKDVTRFFWDEPYLYKLCKDNIYRRCVAEEEVQGILEHCHGLSYGGHFEGFKTVAKALQAGFLVANYVQGRPRLRREM</sequence>
<evidence type="ECO:0008006" key="3">
    <source>
        <dbReference type="Google" id="ProtNLM"/>
    </source>
</evidence>
<dbReference type="EMBL" id="JBANAX010000638">
    <property type="protein sequence ID" value="KAL1199621.1"/>
    <property type="molecule type" value="Genomic_DNA"/>
</dbReference>
<proteinExistence type="predicted"/>
<accession>A0ABD1AL83</accession>
<dbReference type="AlphaFoldDB" id="A0ABD1AL83"/>
<reference evidence="1 2" key="1">
    <citation type="submission" date="2024-04" db="EMBL/GenBank/DDBJ databases">
        <title>Genome assembly C_amara_ONT_v2.</title>
        <authorList>
            <person name="Yant L."/>
            <person name="Moore C."/>
            <person name="Slenker M."/>
        </authorList>
    </citation>
    <scope>NUCLEOTIDE SEQUENCE [LARGE SCALE GENOMIC DNA]</scope>
    <source>
        <tissue evidence="1">Leaf</tissue>
    </source>
</reference>
<dbReference type="Proteomes" id="UP001558713">
    <property type="component" value="Unassembled WGS sequence"/>
</dbReference>
<evidence type="ECO:0000313" key="2">
    <source>
        <dbReference type="Proteomes" id="UP001558713"/>
    </source>
</evidence>
<organism evidence="1 2">
    <name type="scientific">Cardamine amara subsp. amara</name>
    <dbReference type="NCBI Taxonomy" id="228776"/>
    <lineage>
        <taxon>Eukaryota</taxon>
        <taxon>Viridiplantae</taxon>
        <taxon>Streptophyta</taxon>
        <taxon>Embryophyta</taxon>
        <taxon>Tracheophyta</taxon>
        <taxon>Spermatophyta</taxon>
        <taxon>Magnoliopsida</taxon>
        <taxon>eudicotyledons</taxon>
        <taxon>Gunneridae</taxon>
        <taxon>Pentapetalae</taxon>
        <taxon>rosids</taxon>
        <taxon>malvids</taxon>
        <taxon>Brassicales</taxon>
        <taxon>Brassicaceae</taxon>
        <taxon>Cardamineae</taxon>
        <taxon>Cardamine</taxon>
    </lineage>
</organism>
<protein>
    <recommendedName>
        <fullName evidence="3">Reverse transcriptase domain-containing protein</fullName>
    </recommendedName>
</protein>
<dbReference type="PANTHER" id="PTHR48475:SF1">
    <property type="entry name" value="RNASE H TYPE-1 DOMAIN-CONTAINING PROTEIN"/>
    <property type="match status" value="1"/>
</dbReference>
<dbReference type="Gene3D" id="1.10.340.70">
    <property type="match status" value="1"/>
</dbReference>
<name>A0ABD1AL83_CARAN</name>